<dbReference type="Proteomes" id="UP001189624">
    <property type="component" value="Chromosome 10"/>
</dbReference>
<dbReference type="Gramene" id="rna-AYBTSS11_LOCUS29695">
    <property type="protein sequence ID" value="CAJ1977529.1"/>
    <property type="gene ID" value="gene-AYBTSS11_LOCUS29695"/>
</dbReference>
<evidence type="ECO:0000313" key="1">
    <source>
        <dbReference type="EMBL" id="CAJ1977529.1"/>
    </source>
</evidence>
<dbReference type="EMBL" id="OY731407">
    <property type="protein sequence ID" value="CAJ1977529.1"/>
    <property type="molecule type" value="Genomic_DNA"/>
</dbReference>
<organism evidence="1 2">
    <name type="scientific">Sphenostylis stenocarpa</name>
    <dbReference type="NCBI Taxonomy" id="92480"/>
    <lineage>
        <taxon>Eukaryota</taxon>
        <taxon>Viridiplantae</taxon>
        <taxon>Streptophyta</taxon>
        <taxon>Embryophyta</taxon>
        <taxon>Tracheophyta</taxon>
        <taxon>Spermatophyta</taxon>
        <taxon>Magnoliopsida</taxon>
        <taxon>eudicotyledons</taxon>
        <taxon>Gunneridae</taxon>
        <taxon>Pentapetalae</taxon>
        <taxon>rosids</taxon>
        <taxon>fabids</taxon>
        <taxon>Fabales</taxon>
        <taxon>Fabaceae</taxon>
        <taxon>Papilionoideae</taxon>
        <taxon>50 kb inversion clade</taxon>
        <taxon>NPAAA clade</taxon>
        <taxon>indigoferoid/millettioid clade</taxon>
        <taxon>Phaseoleae</taxon>
        <taxon>Sphenostylis</taxon>
    </lineage>
</organism>
<proteinExistence type="predicted"/>
<sequence>MEVLYVPLLWKHRCKKRKSIELRNCGHTMITHDLVAETLAAHNTGGVGVGDTDKT</sequence>
<dbReference type="AlphaFoldDB" id="A0AA86W306"/>
<keyword evidence="2" id="KW-1185">Reference proteome</keyword>
<accession>A0AA86W306</accession>
<evidence type="ECO:0000313" key="2">
    <source>
        <dbReference type="Proteomes" id="UP001189624"/>
    </source>
</evidence>
<name>A0AA86W306_9FABA</name>
<gene>
    <name evidence="1" type="ORF">AYBTSS11_LOCUS29695</name>
</gene>
<reference evidence="1" key="1">
    <citation type="submission" date="2023-10" db="EMBL/GenBank/DDBJ databases">
        <authorList>
            <person name="Domelevo Entfellner J.-B."/>
        </authorList>
    </citation>
    <scope>NUCLEOTIDE SEQUENCE</scope>
</reference>
<protein>
    <submittedName>
        <fullName evidence="1">Uncharacterized protein</fullName>
    </submittedName>
</protein>